<proteinExistence type="predicted"/>
<protein>
    <submittedName>
        <fullName evidence="1">Uncharacterized protein</fullName>
    </submittedName>
</protein>
<comment type="caution">
    <text evidence="1">The sequence shown here is derived from an EMBL/GenBank/DDBJ whole genome shotgun (WGS) entry which is preliminary data.</text>
</comment>
<name>A0ACC7S4Y8_DOLFA</name>
<organism evidence="1 2">
    <name type="scientific">Dolichospermum flos-aquae UHCC 0037</name>
    <dbReference type="NCBI Taxonomy" id="2590026"/>
    <lineage>
        <taxon>Bacteria</taxon>
        <taxon>Bacillati</taxon>
        <taxon>Cyanobacteriota</taxon>
        <taxon>Cyanophyceae</taxon>
        <taxon>Nostocales</taxon>
        <taxon>Aphanizomenonaceae</taxon>
        <taxon>Dolichospermum</taxon>
    </lineage>
</organism>
<gene>
    <name evidence="1" type="ORF">FJR39_10610</name>
</gene>
<accession>A0ACC7S4Y8</accession>
<keyword evidence="2" id="KW-1185">Reference proteome</keyword>
<sequence>MVKQSKKTQKPEKHKKIEIPHETEEKETPSKIERDFRKELGTINPYLCLVDSAVGYLVTKTKSESNQAKFLRKIAGDYGHYNLHTDSLKLDDLNKFVHKPYSIYKW</sequence>
<dbReference type="EMBL" id="VILF01000003">
    <property type="protein sequence ID" value="MTJ43623.1"/>
    <property type="molecule type" value="Genomic_DNA"/>
</dbReference>
<evidence type="ECO:0000313" key="1">
    <source>
        <dbReference type="EMBL" id="MTJ43623.1"/>
    </source>
</evidence>
<dbReference type="Proteomes" id="UP001517388">
    <property type="component" value="Unassembled WGS sequence"/>
</dbReference>
<reference evidence="2" key="1">
    <citation type="journal article" date="2020" name="Toxins">
        <title>Phylogenomic Analysis of Secondary Metabolism in the Toxic Cyanobacterial Genera Anabaena, Dolichospermum and Aphanizomenon.</title>
        <authorList>
            <person name="Oesterholm J."/>
            <person name="Popin R.V."/>
            <person name="Fewer D.P."/>
            <person name="Sivonen K."/>
        </authorList>
    </citation>
    <scope>NUCLEOTIDE SEQUENCE [LARGE SCALE GENOMIC DNA]</scope>
    <source>
        <strain evidence="2">UHCC 0037</strain>
    </source>
</reference>
<evidence type="ECO:0000313" key="2">
    <source>
        <dbReference type="Proteomes" id="UP001517388"/>
    </source>
</evidence>